<organism evidence="2 3">
    <name type="scientific">Diabrotica virgifera virgifera</name>
    <name type="common">western corn rootworm</name>
    <dbReference type="NCBI Taxonomy" id="50390"/>
    <lineage>
        <taxon>Eukaryota</taxon>
        <taxon>Metazoa</taxon>
        <taxon>Ecdysozoa</taxon>
        <taxon>Arthropoda</taxon>
        <taxon>Hexapoda</taxon>
        <taxon>Insecta</taxon>
        <taxon>Pterygota</taxon>
        <taxon>Neoptera</taxon>
        <taxon>Endopterygota</taxon>
        <taxon>Coleoptera</taxon>
        <taxon>Polyphaga</taxon>
        <taxon>Cucujiformia</taxon>
        <taxon>Chrysomeloidea</taxon>
        <taxon>Chrysomelidae</taxon>
        <taxon>Galerucinae</taxon>
        <taxon>Diabroticina</taxon>
        <taxon>Diabroticites</taxon>
        <taxon>Diabrotica</taxon>
    </lineage>
</organism>
<reference evidence="2" key="1">
    <citation type="submission" date="2025-05" db="UniProtKB">
        <authorList>
            <consortium name="EnsemblMetazoa"/>
        </authorList>
    </citation>
    <scope>IDENTIFICATION</scope>
</reference>
<accession>A0ABM5JPZ0</accession>
<dbReference type="RefSeq" id="XP_050499996.1">
    <property type="nucleotide sequence ID" value="XM_050644039.1"/>
</dbReference>
<name>A0ABM5JPZ0_DIAVI</name>
<feature type="compositionally biased region" description="Polar residues" evidence="1">
    <location>
        <begin position="174"/>
        <end position="191"/>
    </location>
</feature>
<dbReference type="SUPFAM" id="SSF57889">
    <property type="entry name" value="Cysteine-rich domain"/>
    <property type="match status" value="1"/>
</dbReference>
<sequence>MNNDYNGYGNMAGDDDAEKSSSKICNGCQKPVVNSIVKCINCESVFHNSCALRVPGLVAVGRNNLVKCCLNDNEVMKNGAEFCELIEAKNELLKGKDDIIMELKAKEVLLYKNIQLLEEKVDMFVKKNKNSGHLESQSGNSGAVSPLTATLTYANVTQQKQSKTSNKSSGQAAVPQQNTSKNATLGSQKQVSTSNKFISSQQVSAAVMQAQTAHKIHEIQQLTEEVQVQNNNMGWQQVRKRSSRRFVVGRNQENSQIKTVPKYVSLHVTRLQPGTKPAQLKAYLQANFSDVSCEEHESRHPSLYSSIKVTIRQEDLRRAWNREVWPSGALVSHFFQKRRVPQIRTDPQEVDQVIAPTET</sequence>
<dbReference type="Proteomes" id="UP001652700">
    <property type="component" value="Unplaced"/>
</dbReference>
<protein>
    <recommendedName>
        <fullName evidence="4">Zinc finger PHD-type domain-containing protein</fullName>
    </recommendedName>
</protein>
<feature type="compositionally biased region" description="Low complexity" evidence="1">
    <location>
        <begin position="158"/>
        <end position="171"/>
    </location>
</feature>
<keyword evidence="3" id="KW-1185">Reference proteome</keyword>
<proteinExistence type="predicted"/>
<evidence type="ECO:0008006" key="4">
    <source>
        <dbReference type="Google" id="ProtNLM"/>
    </source>
</evidence>
<dbReference type="EnsemblMetazoa" id="XM_050644039.1">
    <property type="protein sequence ID" value="XP_050499996.1"/>
    <property type="gene ID" value="LOC126880263"/>
</dbReference>
<dbReference type="GeneID" id="126880263"/>
<evidence type="ECO:0000313" key="3">
    <source>
        <dbReference type="Proteomes" id="UP001652700"/>
    </source>
</evidence>
<dbReference type="InterPro" id="IPR046349">
    <property type="entry name" value="C1-like_sf"/>
</dbReference>
<evidence type="ECO:0000313" key="2">
    <source>
        <dbReference type="EnsemblMetazoa" id="XP_050499996.1"/>
    </source>
</evidence>
<feature type="region of interest" description="Disordered" evidence="1">
    <location>
        <begin position="158"/>
        <end position="191"/>
    </location>
</feature>
<evidence type="ECO:0000256" key="1">
    <source>
        <dbReference type="SAM" id="MobiDB-lite"/>
    </source>
</evidence>